<proteinExistence type="predicted"/>
<name>A0ABY7FFZ4_MYAAR</name>
<keyword evidence="3" id="KW-1185">Reference proteome</keyword>
<keyword evidence="1" id="KW-0175">Coiled coil</keyword>
<organism evidence="2 3">
    <name type="scientific">Mya arenaria</name>
    <name type="common">Soft-shell clam</name>
    <dbReference type="NCBI Taxonomy" id="6604"/>
    <lineage>
        <taxon>Eukaryota</taxon>
        <taxon>Metazoa</taxon>
        <taxon>Spiralia</taxon>
        <taxon>Lophotrochozoa</taxon>
        <taxon>Mollusca</taxon>
        <taxon>Bivalvia</taxon>
        <taxon>Autobranchia</taxon>
        <taxon>Heteroconchia</taxon>
        <taxon>Euheterodonta</taxon>
        <taxon>Imparidentia</taxon>
        <taxon>Neoheterodontei</taxon>
        <taxon>Myida</taxon>
        <taxon>Myoidea</taxon>
        <taxon>Myidae</taxon>
        <taxon>Mya</taxon>
    </lineage>
</organism>
<evidence type="ECO:0000313" key="3">
    <source>
        <dbReference type="Proteomes" id="UP001164746"/>
    </source>
</evidence>
<sequence>MSTEVLADLMTIAEMQATLEQEERKFRRACDQIVLLNERLSSRQFWFKLARDNNRKSLRYPLRLRLAVVDGIRNMYYDYATQKVEEIGLLRNVVADFIIDDIDMSDEEPADN</sequence>
<feature type="coiled-coil region" evidence="1">
    <location>
        <begin position="12"/>
        <end position="39"/>
    </location>
</feature>
<evidence type="ECO:0000313" key="2">
    <source>
        <dbReference type="EMBL" id="WAR19789.1"/>
    </source>
</evidence>
<evidence type="ECO:0000256" key="1">
    <source>
        <dbReference type="SAM" id="Coils"/>
    </source>
</evidence>
<protein>
    <submittedName>
        <fullName evidence="2">Uncharacterized protein</fullName>
    </submittedName>
</protein>
<accession>A0ABY7FFZ4</accession>
<gene>
    <name evidence="2" type="ORF">MAR_001627</name>
</gene>
<dbReference type="Proteomes" id="UP001164746">
    <property type="component" value="Chromosome 11"/>
</dbReference>
<reference evidence="2" key="1">
    <citation type="submission" date="2022-11" db="EMBL/GenBank/DDBJ databases">
        <title>Centuries of genome instability and evolution in soft-shell clam transmissible cancer (bioRxiv).</title>
        <authorList>
            <person name="Hart S.F.M."/>
            <person name="Yonemitsu M.A."/>
            <person name="Giersch R.M."/>
            <person name="Beal B.F."/>
            <person name="Arriagada G."/>
            <person name="Davis B.W."/>
            <person name="Ostrander E.A."/>
            <person name="Goff S.P."/>
            <person name="Metzger M.J."/>
        </authorList>
    </citation>
    <scope>NUCLEOTIDE SEQUENCE</scope>
    <source>
        <strain evidence="2">MELC-2E11</strain>
        <tissue evidence="2">Siphon/mantle</tissue>
    </source>
</reference>
<dbReference type="EMBL" id="CP111022">
    <property type="protein sequence ID" value="WAR19789.1"/>
    <property type="molecule type" value="Genomic_DNA"/>
</dbReference>